<feature type="domain" description="MoaB/Mog" evidence="12">
    <location>
        <begin position="181"/>
        <end position="319"/>
    </location>
</feature>
<dbReference type="CDD" id="cd00887">
    <property type="entry name" value="MoeA"/>
    <property type="match status" value="1"/>
</dbReference>
<dbReference type="GO" id="GO:0005829">
    <property type="term" value="C:cytosol"/>
    <property type="evidence" value="ECO:0007669"/>
    <property type="project" value="TreeGrafter"/>
</dbReference>
<comment type="catalytic activity">
    <reaction evidence="10">
        <text>adenylyl-molybdopterin + molybdate = Mo-molybdopterin + AMP + H(+)</text>
        <dbReference type="Rhea" id="RHEA:35047"/>
        <dbReference type="ChEBI" id="CHEBI:15378"/>
        <dbReference type="ChEBI" id="CHEBI:36264"/>
        <dbReference type="ChEBI" id="CHEBI:62727"/>
        <dbReference type="ChEBI" id="CHEBI:71302"/>
        <dbReference type="ChEBI" id="CHEBI:456215"/>
        <dbReference type="EC" id="2.10.1.1"/>
    </reaction>
</comment>
<dbReference type="NCBIfam" id="NF045515">
    <property type="entry name" value="Glp_gephyrin"/>
    <property type="match status" value="1"/>
</dbReference>
<dbReference type="SUPFAM" id="SSF63867">
    <property type="entry name" value="MoeA C-terminal domain-like"/>
    <property type="match status" value="1"/>
</dbReference>
<evidence type="ECO:0000256" key="5">
    <source>
        <dbReference type="ARBA" id="ARBA00022505"/>
    </source>
</evidence>
<dbReference type="InterPro" id="IPR036135">
    <property type="entry name" value="MoeA_linker/N_sf"/>
</dbReference>
<comment type="cofactor">
    <cofactor evidence="1 11">
        <name>Mg(2+)</name>
        <dbReference type="ChEBI" id="CHEBI:18420"/>
    </cofactor>
</comment>
<dbReference type="InterPro" id="IPR036425">
    <property type="entry name" value="MoaB/Mog-like_dom_sf"/>
</dbReference>
<comment type="pathway">
    <text evidence="3 11">Cofactor biosynthesis; molybdopterin biosynthesis.</text>
</comment>
<dbReference type="EMBL" id="KF170421">
    <property type="protein sequence ID" value="AGO87980.1"/>
    <property type="molecule type" value="Genomic_DNA"/>
</dbReference>
<evidence type="ECO:0000313" key="13">
    <source>
        <dbReference type="EMBL" id="AGO87980.1"/>
    </source>
</evidence>
<comment type="function">
    <text evidence="2 11">Catalyzes the insertion of molybdate into adenylated molybdopterin with the concomitant release of AMP.</text>
</comment>
<dbReference type="EC" id="2.10.1.1" evidence="11"/>
<evidence type="ECO:0000259" key="12">
    <source>
        <dbReference type="SMART" id="SM00852"/>
    </source>
</evidence>
<dbReference type="PANTHER" id="PTHR10192">
    <property type="entry name" value="MOLYBDOPTERIN BIOSYNTHESIS PROTEIN"/>
    <property type="match status" value="1"/>
</dbReference>
<dbReference type="InterPro" id="IPR005111">
    <property type="entry name" value="MoeA_C_domain_IV"/>
</dbReference>
<evidence type="ECO:0000256" key="9">
    <source>
        <dbReference type="ARBA" id="ARBA00023150"/>
    </source>
</evidence>
<dbReference type="InterPro" id="IPR038987">
    <property type="entry name" value="MoeA-like"/>
</dbReference>
<dbReference type="Gene3D" id="3.90.105.10">
    <property type="entry name" value="Molybdopterin biosynthesis moea protein, domain 2"/>
    <property type="match status" value="1"/>
</dbReference>
<dbReference type="GO" id="GO:0006777">
    <property type="term" value="P:Mo-molybdopterin cofactor biosynthetic process"/>
    <property type="evidence" value="ECO:0007669"/>
    <property type="project" value="UniProtKB-UniRule"/>
</dbReference>
<dbReference type="NCBIfam" id="TIGR00177">
    <property type="entry name" value="molyb_syn"/>
    <property type="match status" value="1"/>
</dbReference>
<dbReference type="Pfam" id="PF03454">
    <property type="entry name" value="MoeA_C"/>
    <property type="match status" value="1"/>
</dbReference>
<dbReference type="FunFam" id="3.40.980.10:FF:000004">
    <property type="entry name" value="Molybdopterin molybdenumtransferase"/>
    <property type="match status" value="1"/>
</dbReference>
<dbReference type="Gene3D" id="3.40.980.10">
    <property type="entry name" value="MoaB/Mog-like domain"/>
    <property type="match status" value="1"/>
</dbReference>
<sequence>MISVNEAKSIINNNIIELKPESVDLSNSSGRILAQKTIANLSSPSFDNSAMDGFAVRSSDTIGATKNNCVSLINIDVSSAGSPSDLVLKKGECIQCMTGAKIPNGADAIIMVEDSSGFSNSKNVQIMIEAQVGQHIRKMGEEINKGDTLIKKGTTLTTSEIGVCASFGYSQLSVSKKPKVAIFATGNELVEPGKDLKEGEIYNSNLFLFADLVKKAGSKVVVRNVIKDDKSSLKSFLFDALETCDVIISSGGVSMGRYDYVREVFIDLGVKEHFWKVAQKPGKPFFFGTNNKSLIFGLPGNPVSSYIGFMIWVWPVLKQLMGSIKDRSTKGILSEPFPLEKLKQRYLFGQSWIENGELRCKASTKIGSHMLSSALEANCILSANKGKGFLKPGDFIDVTMLPWKTIK</sequence>
<evidence type="ECO:0000256" key="7">
    <source>
        <dbReference type="ARBA" id="ARBA00022723"/>
    </source>
</evidence>
<reference evidence="13" key="1">
    <citation type="journal article" date="2014" name="ISME J.">
        <title>Genomic properties of Marine Group A bacteria indicate a role in the marine sulfur cycle.</title>
        <authorList>
            <person name="Wright J.J."/>
            <person name="Mewis K."/>
            <person name="Hanson N.W."/>
            <person name="Konwar K.M."/>
            <person name="Maas K.R."/>
            <person name="Hallam S.J."/>
        </authorList>
    </citation>
    <scope>NUCLEOTIDE SEQUENCE</scope>
</reference>
<dbReference type="GO" id="GO:0046872">
    <property type="term" value="F:metal ion binding"/>
    <property type="evidence" value="ECO:0007669"/>
    <property type="project" value="UniProtKB-UniRule"/>
</dbReference>
<dbReference type="InterPro" id="IPR036688">
    <property type="entry name" value="MoeA_C_domain_IV_sf"/>
</dbReference>
<evidence type="ECO:0000256" key="2">
    <source>
        <dbReference type="ARBA" id="ARBA00002901"/>
    </source>
</evidence>
<evidence type="ECO:0000256" key="1">
    <source>
        <dbReference type="ARBA" id="ARBA00001946"/>
    </source>
</evidence>
<name>S4WA46_9BACT</name>
<evidence type="ECO:0000256" key="3">
    <source>
        <dbReference type="ARBA" id="ARBA00005046"/>
    </source>
</evidence>
<dbReference type="SUPFAM" id="SSF63882">
    <property type="entry name" value="MoeA N-terminal region -like"/>
    <property type="match status" value="1"/>
</dbReference>
<evidence type="ECO:0000256" key="10">
    <source>
        <dbReference type="ARBA" id="ARBA00047317"/>
    </source>
</evidence>
<dbReference type="Gene3D" id="2.40.340.10">
    <property type="entry name" value="MoeA, C-terminal, domain IV"/>
    <property type="match status" value="1"/>
</dbReference>
<dbReference type="PANTHER" id="PTHR10192:SF5">
    <property type="entry name" value="GEPHYRIN"/>
    <property type="match status" value="1"/>
</dbReference>
<dbReference type="InterPro" id="IPR005110">
    <property type="entry name" value="MoeA_linker/N"/>
</dbReference>
<dbReference type="UniPathway" id="UPA00344"/>
<keyword evidence="9 11" id="KW-0501">Molybdenum cofactor biosynthesis</keyword>
<evidence type="ECO:0000256" key="11">
    <source>
        <dbReference type="RuleBase" id="RU365090"/>
    </source>
</evidence>
<proteinExistence type="inferred from homology"/>
<evidence type="ECO:0000256" key="6">
    <source>
        <dbReference type="ARBA" id="ARBA00022679"/>
    </source>
</evidence>
<accession>S4WA46</accession>
<evidence type="ECO:0000256" key="4">
    <source>
        <dbReference type="ARBA" id="ARBA00010763"/>
    </source>
</evidence>
<keyword evidence="6 11" id="KW-0808">Transferase</keyword>
<dbReference type="Gene3D" id="2.170.190.11">
    <property type="entry name" value="Molybdopterin biosynthesis moea protein, domain 3"/>
    <property type="match status" value="1"/>
</dbReference>
<dbReference type="SUPFAM" id="SSF53218">
    <property type="entry name" value="Molybdenum cofactor biosynthesis proteins"/>
    <property type="match status" value="1"/>
</dbReference>
<keyword evidence="8 11" id="KW-0460">Magnesium</keyword>
<dbReference type="Pfam" id="PF00994">
    <property type="entry name" value="MoCF_biosynth"/>
    <property type="match status" value="1"/>
</dbReference>
<dbReference type="AlphaFoldDB" id="S4WA46"/>
<dbReference type="InterPro" id="IPR001453">
    <property type="entry name" value="MoaB/Mog_dom"/>
</dbReference>
<keyword evidence="7 11" id="KW-0479">Metal-binding</keyword>
<keyword evidence="5 11" id="KW-0500">Molybdenum</keyword>
<protein>
    <recommendedName>
        <fullName evidence="11">Molybdopterin molybdenumtransferase</fullName>
        <ecNumber evidence="11">2.10.1.1</ecNumber>
    </recommendedName>
</protein>
<organism evidence="13">
    <name type="scientific">uncultured bacterium FPPP_13C3</name>
    <dbReference type="NCBI Taxonomy" id="1343845"/>
    <lineage>
        <taxon>Bacteria</taxon>
        <taxon>environmental samples</taxon>
    </lineage>
</organism>
<dbReference type="FunFam" id="2.170.190.11:FF:000001">
    <property type="entry name" value="Molybdopterin molybdenumtransferase"/>
    <property type="match status" value="1"/>
</dbReference>
<evidence type="ECO:0000256" key="8">
    <source>
        <dbReference type="ARBA" id="ARBA00022842"/>
    </source>
</evidence>
<dbReference type="Pfam" id="PF03453">
    <property type="entry name" value="MoeA_N"/>
    <property type="match status" value="1"/>
</dbReference>
<dbReference type="SMART" id="SM00852">
    <property type="entry name" value="MoCF_biosynth"/>
    <property type="match status" value="1"/>
</dbReference>
<comment type="similarity">
    <text evidence="4 11">Belongs to the MoeA family.</text>
</comment>
<dbReference type="GO" id="GO:0061599">
    <property type="term" value="F:molybdopterin molybdotransferase activity"/>
    <property type="evidence" value="ECO:0007669"/>
    <property type="project" value="UniProtKB-UniRule"/>
</dbReference>